<dbReference type="Pfam" id="PF00144">
    <property type="entry name" value="Beta-lactamase"/>
    <property type="match status" value="1"/>
</dbReference>
<feature type="domain" description="Beta-lactamase-related" evidence="2">
    <location>
        <begin position="111"/>
        <end position="395"/>
    </location>
</feature>
<dbReference type="GeneID" id="25284627"/>
<dbReference type="RefSeq" id="XP_013256514.1">
    <property type="nucleotide sequence ID" value="XM_013401060.1"/>
</dbReference>
<proteinExistence type="predicted"/>
<evidence type="ECO:0000313" key="4">
    <source>
        <dbReference type="EMBL" id="KEF53924.1"/>
    </source>
</evidence>
<keyword evidence="1" id="KW-0732">Signal</keyword>
<evidence type="ECO:0000259" key="2">
    <source>
        <dbReference type="Pfam" id="PF00144"/>
    </source>
</evidence>
<dbReference type="InterPro" id="IPR012338">
    <property type="entry name" value="Beta-lactam/transpept-like"/>
</dbReference>
<dbReference type="PANTHER" id="PTHR22935">
    <property type="entry name" value="PENICILLIN-BINDING PROTEIN"/>
    <property type="match status" value="1"/>
</dbReference>
<dbReference type="EMBL" id="AMGV01000011">
    <property type="protein sequence ID" value="KEF53924.1"/>
    <property type="molecule type" value="Genomic_DNA"/>
</dbReference>
<sequence length="579" mass="62215">MKDLILLTLSIFLPAVACLSDALPGASVFYPCPFIGPTYLQPTNLSKDPTIKAAAGNTTAVLLDAIATGLLENQTTAFSLTAFSTSDEKSTPFYTFHQTPPILAEAPLGVKNVTGDTVYRVGSLSKVLTVNAHLVADGFKHFQDPIKSTVWDDITLQALASHMGGIGVEYGALDIAKSPFPYTELDSLPKVPQQQLPPCGGPLGSPLCTREQFLEGMTTKHPVFPAFHSPSYSNVAFSLLTYATEAITGKKFPDILQSKVFSPLNMTRSFYEKPSDDLGVIPGDPTILFWNVSGGELNPGAGYYSSPNDLAIFGRTVLGSKQLTTTQTRRWMKPVSHTADPFASVGAPWEIARYTLPTDPYKTIDLYAKSGAFGYYTAYLILVPDYGVGFSVNAAGSVGATGLLANIITESFIPALQEASRLQTEANYAGQYVSSDKEYSFILSSDQNTPGLHLTNFTGPEDSNVFATLALLASNGSAPAAYNAGLFGLEIDLRLFPTMLEDNIKEHNGTKRVGFRAAAGLSESLPPGPFTAPCGTWLVLDTVELGGSSFDEFTFDVDEKGAAVAVNHRFLRQTFTRYD</sequence>
<evidence type="ECO:0000259" key="3">
    <source>
        <dbReference type="Pfam" id="PF26335"/>
    </source>
</evidence>
<dbReference type="InterPro" id="IPR051478">
    <property type="entry name" value="Beta-lactamase-like_AB/R"/>
</dbReference>
<feature type="signal peptide" evidence="1">
    <location>
        <begin position="1"/>
        <end position="18"/>
    </location>
</feature>
<dbReference type="SUPFAM" id="SSF56601">
    <property type="entry name" value="beta-lactamase/transpeptidase-like"/>
    <property type="match status" value="1"/>
</dbReference>
<dbReference type="PANTHER" id="PTHR22935:SF97">
    <property type="entry name" value="BETA-LACTAMASE-RELATED DOMAIN-CONTAINING PROTEIN"/>
    <property type="match status" value="1"/>
</dbReference>
<keyword evidence="5" id="KW-1185">Reference proteome</keyword>
<dbReference type="InterPro" id="IPR058664">
    <property type="entry name" value="ARB_00930-like_C"/>
</dbReference>
<dbReference type="Proteomes" id="UP000027920">
    <property type="component" value="Unassembled WGS sequence"/>
</dbReference>
<accession>A0A072P1C8</accession>
<evidence type="ECO:0000256" key="1">
    <source>
        <dbReference type="SAM" id="SignalP"/>
    </source>
</evidence>
<protein>
    <submittedName>
        <fullName evidence="4">Uncharacterized protein</fullName>
    </submittedName>
</protein>
<feature type="domain" description="Beta-lactamase-like ARB-00930-like C-terminal" evidence="3">
    <location>
        <begin position="421"/>
        <end position="577"/>
    </location>
</feature>
<dbReference type="AlphaFoldDB" id="A0A072P1C8"/>
<feature type="chain" id="PRO_5001681177" evidence="1">
    <location>
        <begin position="19"/>
        <end position="579"/>
    </location>
</feature>
<dbReference type="OrthoDB" id="10250282at2759"/>
<dbReference type="Gene3D" id="3.40.710.10">
    <property type="entry name" value="DD-peptidase/beta-lactamase superfamily"/>
    <property type="match status" value="1"/>
</dbReference>
<organism evidence="4 5">
    <name type="scientific">Exophiala aquamarina CBS 119918</name>
    <dbReference type="NCBI Taxonomy" id="1182545"/>
    <lineage>
        <taxon>Eukaryota</taxon>
        <taxon>Fungi</taxon>
        <taxon>Dikarya</taxon>
        <taxon>Ascomycota</taxon>
        <taxon>Pezizomycotina</taxon>
        <taxon>Eurotiomycetes</taxon>
        <taxon>Chaetothyriomycetidae</taxon>
        <taxon>Chaetothyriales</taxon>
        <taxon>Herpotrichiellaceae</taxon>
        <taxon>Exophiala</taxon>
    </lineage>
</organism>
<dbReference type="InterPro" id="IPR001466">
    <property type="entry name" value="Beta-lactam-related"/>
</dbReference>
<comment type="caution">
    <text evidence="4">The sequence shown here is derived from an EMBL/GenBank/DDBJ whole genome shotgun (WGS) entry which is preliminary data.</text>
</comment>
<dbReference type="Pfam" id="PF26335">
    <property type="entry name" value="ARB_00930_C"/>
    <property type="match status" value="1"/>
</dbReference>
<evidence type="ECO:0000313" key="5">
    <source>
        <dbReference type="Proteomes" id="UP000027920"/>
    </source>
</evidence>
<reference evidence="4 5" key="1">
    <citation type="submission" date="2013-03" db="EMBL/GenBank/DDBJ databases">
        <title>The Genome Sequence of Exophiala aquamarina CBS 119918.</title>
        <authorList>
            <consortium name="The Broad Institute Genomics Platform"/>
            <person name="Cuomo C."/>
            <person name="de Hoog S."/>
            <person name="Gorbushina A."/>
            <person name="Walker B."/>
            <person name="Young S.K."/>
            <person name="Zeng Q."/>
            <person name="Gargeya S."/>
            <person name="Fitzgerald M."/>
            <person name="Haas B."/>
            <person name="Abouelleil A."/>
            <person name="Allen A.W."/>
            <person name="Alvarado L."/>
            <person name="Arachchi H.M."/>
            <person name="Berlin A.M."/>
            <person name="Chapman S.B."/>
            <person name="Gainer-Dewar J."/>
            <person name="Goldberg J."/>
            <person name="Griggs A."/>
            <person name="Gujja S."/>
            <person name="Hansen M."/>
            <person name="Howarth C."/>
            <person name="Imamovic A."/>
            <person name="Ireland A."/>
            <person name="Larimer J."/>
            <person name="McCowan C."/>
            <person name="Murphy C."/>
            <person name="Pearson M."/>
            <person name="Poon T.W."/>
            <person name="Priest M."/>
            <person name="Roberts A."/>
            <person name="Saif S."/>
            <person name="Shea T."/>
            <person name="Sisk P."/>
            <person name="Sykes S."/>
            <person name="Wortman J."/>
            <person name="Nusbaum C."/>
            <person name="Birren B."/>
        </authorList>
    </citation>
    <scope>NUCLEOTIDE SEQUENCE [LARGE SCALE GENOMIC DNA]</scope>
    <source>
        <strain evidence="4 5">CBS 119918</strain>
    </source>
</reference>
<dbReference type="HOGENOM" id="CLU_019706_0_0_1"/>
<dbReference type="STRING" id="1182545.A0A072P1C8"/>
<name>A0A072P1C8_9EURO</name>
<dbReference type="VEuPathDB" id="FungiDB:A1O9_09719"/>
<gene>
    <name evidence="4" type="ORF">A1O9_09719</name>
</gene>